<dbReference type="EMBL" id="LCMS01000007">
    <property type="protein sequence ID" value="KKU41037.1"/>
    <property type="molecule type" value="Genomic_DNA"/>
</dbReference>
<dbReference type="Pfam" id="PF19276">
    <property type="entry name" value="HD_assoc_2"/>
    <property type="match status" value="1"/>
</dbReference>
<evidence type="ECO:0000259" key="1">
    <source>
        <dbReference type="SMART" id="SM00471"/>
    </source>
</evidence>
<evidence type="ECO:0000313" key="3">
    <source>
        <dbReference type="Proteomes" id="UP000034795"/>
    </source>
</evidence>
<dbReference type="STRING" id="1618994.UX57_C0007G0069"/>
<dbReference type="PANTHER" id="PTHR11373">
    <property type="entry name" value="DEOXYNUCLEOSIDE TRIPHOSPHATE TRIPHOSPHOHYDROLASE"/>
    <property type="match status" value="1"/>
</dbReference>
<dbReference type="SMART" id="SM00471">
    <property type="entry name" value="HDc"/>
    <property type="match status" value="1"/>
</dbReference>
<gene>
    <name evidence="2" type="ORF">UX57_C0007G0069</name>
</gene>
<evidence type="ECO:0000313" key="2">
    <source>
        <dbReference type="EMBL" id="KKU41037.1"/>
    </source>
</evidence>
<dbReference type="GO" id="GO:0006203">
    <property type="term" value="P:dGTP catabolic process"/>
    <property type="evidence" value="ECO:0007669"/>
    <property type="project" value="TreeGrafter"/>
</dbReference>
<dbReference type="Pfam" id="PF01966">
    <property type="entry name" value="HD"/>
    <property type="match status" value="1"/>
</dbReference>
<dbReference type="Proteomes" id="UP000034795">
    <property type="component" value="Unassembled WGS sequence"/>
</dbReference>
<organism evidence="2 3">
    <name type="scientific">Candidatus Uhrbacteria bacterium GW2011_GWE2_46_68</name>
    <dbReference type="NCBI Taxonomy" id="1618994"/>
    <lineage>
        <taxon>Bacteria</taxon>
        <taxon>Candidatus Uhriibacteriota</taxon>
    </lineage>
</organism>
<dbReference type="AlphaFoldDB" id="A0A0G1Q869"/>
<proteinExistence type="predicted"/>
<feature type="domain" description="HD/PDEase" evidence="1">
    <location>
        <begin position="68"/>
        <end position="236"/>
    </location>
</feature>
<dbReference type="Gene3D" id="1.10.3210.10">
    <property type="entry name" value="Hypothetical protein af1432"/>
    <property type="match status" value="1"/>
</dbReference>
<dbReference type="InterPro" id="IPR050135">
    <property type="entry name" value="dGTPase-like"/>
</dbReference>
<accession>A0A0G1Q869</accession>
<dbReference type="InterPro" id="IPR006674">
    <property type="entry name" value="HD_domain"/>
</dbReference>
<sequence length="453" mass="53108">MYKTPLYWTSLICLLDFCHMQTYELRDPIHKRIKFTEQERRLIDHPFFQRLRYVSQLSFLQTYVYPGANHDRFMHCIGSMHVAGRLIGRCLSSSELLRMTLSKEEQQSLIDRVKIAGLLHDIGHGPFSHSSEKLFPRLRDLPLELSWWKKTDERQSEHEDYSVLFIETLAKEGVLEAGFAQDVASLIHGDIIPGPFFTELEERIPTIQAVMKTLISGVIDCDRMDYLLRDSYYCGVAYGQYDMDWMISSLGLAQKDGGLIRTVTENGVRALEDLLLARYHMIDQVYYHKTKAGFAHYLEQAIEQKEIEMTIPTDPYEYADMRDGQILEKLFVAAKDPKNYYAYHLMRRLPARRVLRLYDRKAEDRKTLVKLQTLCQTHHIHSFTYTHTLALSKQTSPSSDIYVEKKVLGGKEYVSVFTYSDLLQKYNEMLAFADFYVHREDVERFEEIIKQEK</sequence>
<dbReference type="PATRIC" id="fig|1618994.3.peg.559"/>
<name>A0A0G1Q869_9BACT</name>
<dbReference type="SUPFAM" id="SSF109604">
    <property type="entry name" value="HD-domain/PDEase-like"/>
    <property type="match status" value="1"/>
</dbReference>
<dbReference type="GO" id="GO:0008832">
    <property type="term" value="F:dGTPase activity"/>
    <property type="evidence" value="ECO:0007669"/>
    <property type="project" value="TreeGrafter"/>
</dbReference>
<dbReference type="CDD" id="cd00077">
    <property type="entry name" value="HDc"/>
    <property type="match status" value="1"/>
</dbReference>
<dbReference type="PANTHER" id="PTHR11373:SF4">
    <property type="entry name" value="DEOXYNUCLEOSIDE TRIPHOSPHATE TRIPHOSPHOHYDROLASE SAMHD1"/>
    <property type="match status" value="1"/>
</dbReference>
<protein>
    <submittedName>
        <fullName evidence="2">Deoxyguanosinetriphosphate triphosphohydrolase</fullName>
    </submittedName>
</protein>
<keyword evidence="2" id="KW-0378">Hydrolase</keyword>
<reference evidence="2 3" key="1">
    <citation type="journal article" date="2015" name="Nature">
        <title>rRNA introns, odd ribosomes, and small enigmatic genomes across a large radiation of phyla.</title>
        <authorList>
            <person name="Brown C.T."/>
            <person name="Hug L.A."/>
            <person name="Thomas B.C."/>
            <person name="Sharon I."/>
            <person name="Castelle C.J."/>
            <person name="Singh A."/>
            <person name="Wilkins M.J."/>
            <person name="Williams K.H."/>
            <person name="Banfield J.F."/>
        </authorList>
    </citation>
    <scope>NUCLEOTIDE SEQUENCE [LARGE SCALE GENOMIC DNA]</scope>
</reference>
<dbReference type="InterPro" id="IPR003607">
    <property type="entry name" value="HD/PDEase_dom"/>
</dbReference>
<comment type="caution">
    <text evidence="2">The sequence shown here is derived from an EMBL/GenBank/DDBJ whole genome shotgun (WGS) entry which is preliminary data.</text>
</comment>
<dbReference type="InterPro" id="IPR045509">
    <property type="entry name" value="HD_assoc_2"/>
</dbReference>